<feature type="compositionally biased region" description="Polar residues" evidence="1">
    <location>
        <begin position="19"/>
        <end position="28"/>
    </location>
</feature>
<dbReference type="EMBL" id="JAHBMH010000073">
    <property type="protein sequence ID" value="KAK1933498.1"/>
    <property type="molecule type" value="Genomic_DNA"/>
</dbReference>
<accession>A0AAD9G810</accession>
<dbReference type="Proteomes" id="UP001195914">
    <property type="component" value="Unassembled WGS sequence"/>
</dbReference>
<dbReference type="InterPro" id="IPR033646">
    <property type="entry name" value="CLU-central"/>
</dbReference>
<protein>
    <recommendedName>
        <fullName evidence="2">Clu domain-containing protein</fullName>
    </recommendedName>
</protein>
<reference evidence="3" key="1">
    <citation type="journal article" date="2014" name="Nucleic Acids Res.">
        <title>The evolutionary dynamics of variant antigen genes in Babesia reveal a history of genomic innovation underlying host-parasite interaction.</title>
        <authorList>
            <person name="Jackson A.P."/>
            <person name="Otto T.D."/>
            <person name="Darby A."/>
            <person name="Ramaprasad A."/>
            <person name="Xia D."/>
            <person name="Echaide I.E."/>
            <person name="Farber M."/>
            <person name="Gahlot S."/>
            <person name="Gamble J."/>
            <person name="Gupta D."/>
            <person name="Gupta Y."/>
            <person name="Jackson L."/>
            <person name="Malandrin L."/>
            <person name="Malas T.B."/>
            <person name="Moussa E."/>
            <person name="Nair M."/>
            <person name="Reid A.J."/>
            <person name="Sanders M."/>
            <person name="Sharma J."/>
            <person name="Tracey A."/>
            <person name="Quail M.A."/>
            <person name="Weir W."/>
            <person name="Wastling J.M."/>
            <person name="Hall N."/>
            <person name="Willadsen P."/>
            <person name="Lingelbach K."/>
            <person name="Shiels B."/>
            <person name="Tait A."/>
            <person name="Berriman M."/>
            <person name="Allred D.R."/>
            <person name="Pain A."/>
        </authorList>
    </citation>
    <scope>NUCLEOTIDE SEQUENCE</scope>
    <source>
        <strain evidence="3">1802A</strain>
    </source>
</reference>
<comment type="caution">
    <text evidence="3">The sequence shown here is derived from an EMBL/GenBank/DDBJ whole genome shotgun (WGS) entry which is preliminary data.</text>
</comment>
<evidence type="ECO:0000313" key="3">
    <source>
        <dbReference type="EMBL" id="KAK1933498.1"/>
    </source>
</evidence>
<dbReference type="PROSITE" id="PS51823">
    <property type="entry name" value="CLU"/>
    <property type="match status" value="1"/>
</dbReference>
<proteinExistence type="predicted"/>
<evidence type="ECO:0000256" key="1">
    <source>
        <dbReference type="SAM" id="MobiDB-lite"/>
    </source>
</evidence>
<feature type="region of interest" description="Disordered" evidence="1">
    <location>
        <begin position="1"/>
        <end position="35"/>
    </location>
</feature>
<feature type="domain" description="Clu" evidence="2">
    <location>
        <begin position="118"/>
        <end position="418"/>
    </location>
</feature>
<reference evidence="3" key="2">
    <citation type="submission" date="2021-05" db="EMBL/GenBank/DDBJ databases">
        <authorList>
            <person name="Pain A."/>
        </authorList>
    </citation>
    <scope>NUCLEOTIDE SEQUENCE</scope>
    <source>
        <strain evidence="3">1802A</strain>
    </source>
</reference>
<name>A0AAD9G810_BABDI</name>
<evidence type="ECO:0000313" key="4">
    <source>
        <dbReference type="Proteomes" id="UP001195914"/>
    </source>
</evidence>
<sequence>MHPTSSRFADPLKDYGFDPSTSAQDGHTSLSDSDDPPLSVLNSLIGLSRGLNLLPDDPFDGQHTPGSCVSRRFDWLRDFTVGARDEGFNYDDVHPKDLFDGAPLGDRLDFFLYGHTDPISHADERFGSWELPESHPLKPSLVCPGRPDFYVNTNWHERIQWAYRCALPRGKSSGSIYVLGTDEEHELLLEIGRFRKAATYGATKLLLSLLHSGIHSYPAGYLDIQDPRFPLAEGFYAKKFPDDRQFVQDGIVYTVVVGGNFESTSIPYTVAKKLYSNDQKGKQAICEALYSKGSHDVFAFPIQCMVDFMGIRVVAEPLLPLKASPPYDLVDELLRDCKCPSGNVSMDISSSLFNSSELCKCLKDISNYLNLSSWPIPFEGSDVEGLLSKGTYANVQRCDGRLHIRQTHEVLPLILEPNVSVDPLYSLRFRPELCYNYKKGLKCTLRSHIIFSDSCEGDIFKDAFDHMMVVLEDAITRFDRLLDSWDISHVFHSLGINIRYLGVAYEKAVYAGLKNLLAAEMVARAVKHLWDVKLNDYFSEPVWSLDTVMRDLLSMVNDVFGVFSNSSDFWSQSIIPEIARHFNLVKLEGISHRVIPHSLLKSALEYNLCILLPPMNDGDLYRRAVTSEDFTSVDMHPLLSAHIDSSESSRSNPVYDKYKSMVSALFPKMHVVYPSREATMYKVAYKLWRKDVTRGIGELILSANPQGLGFCQYIESKLVGKGYPCDPACVYNSELSCVNHQQSLTGINLYCLAECLLQLDVIKRFKIVLYMGYEYLRHRQLDDALRCALYVRDHTPSLCAIVLEAEILALQCYCFMKESQKCNELYEKLLAEVKRMEPCNGLLSLQLVIIDCFEAWWRNDYAKCVSYAGIAKEAAVRIAGLPQYEWLEVAMTSILGHCYERLGRNVEATHTQREVVRLCRVSQLPRYTVCHLTWMFVEYLLRNDFYEEGCPLSMELITVLEQEFGSLSVECLRCLYVSAWANHQVGCAHFVHPFLFLSNSDRIIGARVSCDPIYRFLIYFVQSGISGISGSVILDEFVEAASCPVRRSHCENALGLYKSLYERLCMVYEQCRREVIEYVRTVYPSTNLEALECLAVLNRKTFAEKCDNRLATSDELLRDMLLECEKYYEHTLLVIKNLLTLKVISLSSQHSMIVAQGLYNAYASQVSGGYIRKMCVGSEADMFDRPHSGYKPASMYGSGPSSRPETFNASVSMEEKNLPHRGHELRSIEELLLKEPTSSAAALCEVCHLTVANSEATPADWYVSLSPHNRNIYRFDRLFDLGGWETVVGENKFLLGLDTLRHFLTPSKRLIILSYVANISNVEVDITLTFMELRSKLVEVMTH</sequence>
<gene>
    <name evidence="3" type="ORF">X943_003910</name>
</gene>
<organism evidence="3 4">
    <name type="scientific">Babesia divergens</name>
    <dbReference type="NCBI Taxonomy" id="32595"/>
    <lineage>
        <taxon>Eukaryota</taxon>
        <taxon>Sar</taxon>
        <taxon>Alveolata</taxon>
        <taxon>Apicomplexa</taxon>
        <taxon>Aconoidasida</taxon>
        <taxon>Piroplasmida</taxon>
        <taxon>Babesiidae</taxon>
        <taxon>Babesia</taxon>
    </lineage>
</organism>
<keyword evidence="4" id="KW-1185">Reference proteome</keyword>
<dbReference type="InterPro" id="IPR025697">
    <property type="entry name" value="CLU_dom"/>
</dbReference>
<evidence type="ECO:0000259" key="2">
    <source>
        <dbReference type="PROSITE" id="PS51823"/>
    </source>
</evidence>
<dbReference type="Pfam" id="PF12807">
    <property type="entry name" value="eIF3_p135"/>
    <property type="match status" value="1"/>
</dbReference>